<evidence type="ECO:0000256" key="7">
    <source>
        <dbReference type="ARBA" id="ARBA00023136"/>
    </source>
</evidence>
<comment type="caution">
    <text evidence="10">The sequence shown here is derived from an EMBL/GenBank/DDBJ whole genome shotgun (WGS) entry which is preliminary data.</text>
</comment>
<feature type="transmembrane region" description="Helical" evidence="9">
    <location>
        <begin position="20"/>
        <end position="44"/>
    </location>
</feature>
<evidence type="ECO:0000256" key="2">
    <source>
        <dbReference type="ARBA" id="ARBA00022448"/>
    </source>
</evidence>
<evidence type="ECO:0000313" key="11">
    <source>
        <dbReference type="Proteomes" id="UP000867740"/>
    </source>
</evidence>
<feature type="transmembrane region" description="Helical" evidence="9">
    <location>
        <begin position="219"/>
        <end position="250"/>
    </location>
</feature>
<keyword evidence="5 9" id="KW-1133">Transmembrane helix</keyword>
<evidence type="ECO:0000256" key="6">
    <source>
        <dbReference type="ARBA" id="ARBA00023065"/>
    </source>
</evidence>
<dbReference type="PANTHER" id="PTHR33281">
    <property type="entry name" value="UPF0187 PROTEIN YNEE"/>
    <property type="match status" value="1"/>
</dbReference>
<reference evidence="10" key="2">
    <citation type="submission" date="2020-10" db="EMBL/GenBank/DDBJ databases">
        <authorList>
            <consortium name="NCBI Pathogen Detection Project"/>
        </authorList>
    </citation>
    <scope>NUCLEOTIDE SEQUENCE</scope>
    <source>
        <strain evidence="10">CAVp300</strain>
    </source>
</reference>
<reference evidence="10" key="1">
    <citation type="journal article" date="2018" name="Genome Biol.">
        <title>SKESA: strategic k-mer extension for scrupulous assemblies.</title>
        <authorList>
            <person name="Souvorov A."/>
            <person name="Agarwala R."/>
            <person name="Lipman D.J."/>
        </authorList>
    </citation>
    <scope>NUCLEOTIDE SEQUENCE</scope>
    <source>
        <strain evidence="10">CAVp300</strain>
    </source>
</reference>
<evidence type="ECO:0000256" key="8">
    <source>
        <dbReference type="ARBA" id="ARBA00034708"/>
    </source>
</evidence>
<evidence type="ECO:0000256" key="4">
    <source>
        <dbReference type="ARBA" id="ARBA00022692"/>
    </source>
</evidence>
<keyword evidence="6" id="KW-0406">Ion transport</keyword>
<dbReference type="GO" id="GO:0005886">
    <property type="term" value="C:plasma membrane"/>
    <property type="evidence" value="ECO:0007669"/>
    <property type="project" value="UniProtKB-SubCell"/>
</dbReference>
<dbReference type="AlphaFoldDB" id="A0A9P3TCT3"/>
<comment type="similarity">
    <text evidence="8">Belongs to the anion channel-forming bestrophin (TC 1.A.46) family.</text>
</comment>
<keyword evidence="4 9" id="KW-0812">Transmembrane</keyword>
<keyword evidence="7 9" id="KW-0472">Membrane</keyword>
<dbReference type="Proteomes" id="UP000867740">
    <property type="component" value="Unassembled WGS sequence"/>
</dbReference>
<evidence type="ECO:0000256" key="1">
    <source>
        <dbReference type="ARBA" id="ARBA00004651"/>
    </source>
</evidence>
<evidence type="ECO:0000313" key="10">
    <source>
        <dbReference type="EMBL" id="HAT3584102.1"/>
    </source>
</evidence>
<keyword evidence="3" id="KW-1003">Cell membrane</keyword>
<dbReference type="Pfam" id="PF25539">
    <property type="entry name" value="Bestrophin_2"/>
    <property type="match status" value="1"/>
</dbReference>
<proteinExistence type="inferred from homology"/>
<dbReference type="InterPro" id="IPR044669">
    <property type="entry name" value="YneE/VCCN1/2-like"/>
</dbReference>
<dbReference type="PANTHER" id="PTHR33281:SF19">
    <property type="entry name" value="VOLTAGE-DEPENDENT ANION CHANNEL-FORMING PROTEIN YNEE"/>
    <property type="match status" value="1"/>
</dbReference>
<sequence length="305" mass="34636">MIIRPPQNWFVRLFNWHGSVLSMIIFRLGLNLFMSIVAIIAWPYYENLNIHLTVAPFSLLGIAIAIFLGFRNNASYSRYTEARMLWGSVTITSRSLMRQTVSALPEDTATQQKLSHYLTAFSWCLNHQLRQQDATLDMQRLLPADAAAEVMKSTSACNRILIFIGKEYANLRREGKINDFVWQNIDENLNELSRCLGGCERIANTPVPFAYSLILQRTVYLFCTLLPLALVSDLHLMTPFVSAFISYAFLSWDSIAEEMEHPFGTHPNNLALNAICTSIERNLMDITGQSPLPALPAPDKRFNLI</sequence>
<gene>
    <name evidence="10" type="ORF">I8531_004468</name>
</gene>
<comment type="subcellular location">
    <subcellularLocation>
        <location evidence="1">Cell membrane</location>
        <topology evidence="1">Multi-pass membrane protein</topology>
    </subcellularLocation>
</comment>
<protein>
    <submittedName>
        <fullName evidence="10">Ibestrophin</fullName>
    </submittedName>
</protein>
<feature type="transmembrane region" description="Helical" evidence="9">
    <location>
        <begin position="50"/>
        <end position="70"/>
    </location>
</feature>
<dbReference type="GO" id="GO:0005254">
    <property type="term" value="F:chloride channel activity"/>
    <property type="evidence" value="ECO:0007669"/>
    <property type="project" value="InterPro"/>
</dbReference>
<dbReference type="RefSeq" id="WP_047369099.1">
    <property type="nucleotide sequence ID" value="NZ_CABMNU010000005.1"/>
</dbReference>
<organism evidence="10 11">
    <name type="scientific">Kluyvera intermedia</name>
    <name type="common">Enterobacter intermedius</name>
    <dbReference type="NCBI Taxonomy" id="61648"/>
    <lineage>
        <taxon>Bacteria</taxon>
        <taxon>Pseudomonadati</taxon>
        <taxon>Pseudomonadota</taxon>
        <taxon>Gammaproteobacteria</taxon>
        <taxon>Enterobacterales</taxon>
        <taxon>Enterobacteriaceae</taxon>
        <taxon>Kluyvera</taxon>
    </lineage>
</organism>
<evidence type="ECO:0000256" key="3">
    <source>
        <dbReference type="ARBA" id="ARBA00022475"/>
    </source>
</evidence>
<evidence type="ECO:0000256" key="9">
    <source>
        <dbReference type="SAM" id="Phobius"/>
    </source>
</evidence>
<dbReference type="EMBL" id="DACSUM010000048">
    <property type="protein sequence ID" value="HAT3584102.1"/>
    <property type="molecule type" value="Genomic_DNA"/>
</dbReference>
<accession>A0A9P3TCT3</accession>
<evidence type="ECO:0000256" key="5">
    <source>
        <dbReference type="ARBA" id="ARBA00022989"/>
    </source>
</evidence>
<keyword evidence="2" id="KW-0813">Transport</keyword>
<name>A0A9P3TCT3_KLUIN</name>